<feature type="transmembrane region" description="Helical" evidence="12">
    <location>
        <begin position="235"/>
        <end position="258"/>
    </location>
</feature>
<organism evidence="14 15">
    <name type="scientific">Haliea salexigens</name>
    <dbReference type="NCBI Taxonomy" id="287487"/>
    <lineage>
        <taxon>Bacteria</taxon>
        <taxon>Pseudomonadati</taxon>
        <taxon>Pseudomonadota</taxon>
        <taxon>Gammaproteobacteria</taxon>
        <taxon>Cellvibrionales</taxon>
        <taxon>Halieaceae</taxon>
        <taxon>Haliea</taxon>
    </lineage>
</organism>
<keyword evidence="10 14" id="KW-0503">Monooxygenase</keyword>
<dbReference type="EMBL" id="DMND01000018">
    <property type="protein sequence ID" value="HAN26295.1"/>
    <property type="molecule type" value="Genomic_DNA"/>
</dbReference>
<evidence type="ECO:0000259" key="13">
    <source>
        <dbReference type="Pfam" id="PF00487"/>
    </source>
</evidence>
<dbReference type="PANTHER" id="PTHR38674">
    <property type="entry name" value="ALKANE 1-MONOOXYGENASE 1"/>
    <property type="match status" value="1"/>
</dbReference>
<evidence type="ECO:0000256" key="7">
    <source>
        <dbReference type="ARBA" id="ARBA00022989"/>
    </source>
</evidence>
<keyword evidence="8" id="KW-0560">Oxidoreductase</keyword>
<sequence length="403" mass="46644">MSVTYRLDHPDQGLIEYTDHKRYLWMSSLFMPLFPLLGIGLYFYWGSQWLLLVPLLFSYLVIPVLDYALGSDTNNPPEDIVPQLEADRYYRLLTWFTVPMHFVVLIVIAWFVGTQDISAWSIIVMAITAGSYSGLGINTAHELGHKKPEFERLLAKIVLAVPAYGHFCIEHNRGHHRDVATPEDPASSRMGESIYRFVWREIPGAFRRGWAVETERLQRLGKSPWSLHNDILQSFAISVVLQGGLILAFGWVMLPFLALHNFWAWFQLTSANYIEHYGLLRQREANGRYERCQPHHSWNANYIFSNIVLFHLERHSDHHANPTRRYQSLRNFDDIPELPNGYYGMYLLAYVPWLWYRVMDPRLLALPHIRGDLNNVNIDPRKRAAIETRYGSVSGATGEVPSG</sequence>
<protein>
    <submittedName>
        <fullName evidence="14">Alkane 1-monooxygenase</fullName>
    </submittedName>
</protein>
<keyword evidence="3" id="KW-1003">Cell membrane</keyword>
<comment type="similarity">
    <text evidence="2">Belongs to the fatty acid desaturase type 1 family. AlkB subfamily.</text>
</comment>
<keyword evidence="7 12" id="KW-1133">Transmembrane helix</keyword>
<evidence type="ECO:0000256" key="12">
    <source>
        <dbReference type="SAM" id="Phobius"/>
    </source>
</evidence>
<dbReference type="Proteomes" id="UP000259273">
    <property type="component" value="Unassembled WGS sequence"/>
</dbReference>
<keyword evidence="4" id="KW-0997">Cell inner membrane</keyword>
<feature type="transmembrane region" description="Helical" evidence="12">
    <location>
        <begin position="89"/>
        <end position="111"/>
    </location>
</feature>
<accession>A0A3C1KI47</accession>
<dbReference type="Pfam" id="PF00487">
    <property type="entry name" value="FA_desaturase"/>
    <property type="match status" value="1"/>
</dbReference>
<evidence type="ECO:0000256" key="8">
    <source>
        <dbReference type="ARBA" id="ARBA00023002"/>
    </source>
</evidence>
<dbReference type="GO" id="GO:0006629">
    <property type="term" value="P:lipid metabolic process"/>
    <property type="evidence" value="ECO:0007669"/>
    <property type="project" value="InterPro"/>
</dbReference>
<keyword evidence="9" id="KW-0408">Iron</keyword>
<evidence type="ECO:0000256" key="10">
    <source>
        <dbReference type="ARBA" id="ARBA00023033"/>
    </source>
</evidence>
<evidence type="ECO:0000256" key="1">
    <source>
        <dbReference type="ARBA" id="ARBA00004429"/>
    </source>
</evidence>
<feature type="transmembrane region" description="Helical" evidence="12">
    <location>
        <begin position="51"/>
        <end position="69"/>
    </location>
</feature>
<dbReference type="InterPro" id="IPR005804">
    <property type="entry name" value="FA_desaturase_dom"/>
</dbReference>
<dbReference type="PANTHER" id="PTHR38674:SF1">
    <property type="entry name" value="ALKANE 1-MONOOXYGENASE 1"/>
    <property type="match status" value="1"/>
</dbReference>
<dbReference type="GO" id="GO:0005886">
    <property type="term" value="C:plasma membrane"/>
    <property type="evidence" value="ECO:0007669"/>
    <property type="project" value="UniProtKB-SubCell"/>
</dbReference>
<feature type="transmembrane region" description="Helical" evidence="12">
    <location>
        <begin position="23"/>
        <end position="45"/>
    </location>
</feature>
<evidence type="ECO:0000256" key="9">
    <source>
        <dbReference type="ARBA" id="ARBA00023004"/>
    </source>
</evidence>
<evidence type="ECO:0000256" key="2">
    <source>
        <dbReference type="ARBA" id="ARBA00010823"/>
    </source>
</evidence>
<dbReference type="InterPro" id="IPR033885">
    <property type="entry name" value="AlkB/XylM"/>
</dbReference>
<evidence type="ECO:0000313" key="15">
    <source>
        <dbReference type="Proteomes" id="UP000259273"/>
    </source>
</evidence>
<evidence type="ECO:0000256" key="5">
    <source>
        <dbReference type="ARBA" id="ARBA00022692"/>
    </source>
</evidence>
<evidence type="ECO:0000256" key="11">
    <source>
        <dbReference type="ARBA" id="ARBA00023136"/>
    </source>
</evidence>
<dbReference type="GO" id="GO:0046872">
    <property type="term" value="F:metal ion binding"/>
    <property type="evidence" value="ECO:0007669"/>
    <property type="project" value="UniProtKB-KW"/>
</dbReference>
<gene>
    <name evidence="14" type="ORF">DCP75_00890</name>
</gene>
<keyword evidence="6" id="KW-0479">Metal-binding</keyword>
<evidence type="ECO:0000256" key="4">
    <source>
        <dbReference type="ARBA" id="ARBA00022519"/>
    </source>
</evidence>
<feature type="transmembrane region" description="Helical" evidence="12">
    <location>
        <begin position="117"/>
        <end position="137"/>
    </location>
</feature>
<dbReference type="AlphaFoldDB" id="A0A3C1KI47"/>
<dbReference type="GO" id="GO:0004497">
    <property type="term" value="F:monooxygenase activity"/>
    <property type="evidence" value="ECO:0007669"/>
    <property type="project" value="UniProtKB-KW"/>
</dbReference>
<reference evidence="14 15" key="1">
    <citation type="journal article" date="2018" name="Nat. Biotechnol.">
        <title>A standardized bacterial taxonomy based on genome phylogeny substantially revises the tree of life.</title>
        <authorList>
            <person name="Parks D.H."/>
            <person name="Chuvochina M."/>
            <person name="Waite D.W."/>
            <person name="Rinke C."/>
            <person name="Skarshewski A."/>
            <person name="Chaumeil P.A."/>
            <person name="Hugenholtz P."/>
        </authorList>
    </citation>
    <scope>NUCLEOTIDE SEQUENCE [LARGE SCALE GENOMIC DNA]</scope>
    <source>
        <strain evidence="14">UBA9158</strain>
    </source>
</reference>
<feature type="domain" description="Fatty acid desaturase" evidence="13">
    <location>
        <begin position="119"/>
        <end position="333"/>
    </location>
</feature>
<evidence type="ECO:0000313" key="14">
    <source>
        <dbReference type="EMBL" id="HAN26295.1"/>
    </source>
</evidence>
<keyword evidence="5 12" id="KW-0812">Transmembrane</keyword>
<comment type="subcellular location">
    <subcellularLocation>
        <location evidence="1">Cell inner membrane</location>
        <topology evidence="1">Multi-pass membrane protein</topology>
    </subcellularLocation>
</comment>
<evidence type="ECO:0000256" key="6">
    <source>
        <dbReference type="ARBA" id="ARBA00022723"/>
    </source>
</evidence>
<keyword evidence="11 12" id="KW-0472">Membrane</keyword>
<proteinExistence type="inferred from homology"/>
<comment type="caution">
    <text evidence="14">The sequence shown here is derived from an EMBL/GenBank/DDBJ whole genome shotgun (WGS) entry which is preliminary data.</text>
</comment>
<name>A0A3C1KI47_9GAMM</name>
<dbReference type="CDD" id="cd03512">
    <property type="entry name" value="Alkane-hydroxylase"/>
    <property type="match status" value="1"/>
</dbReference>
<evidence type="ECO:0000256" key="3">
    <source>
        <dbReference type="ARBA" id="ARBA00022475"/>
    </source>
</evidence>